<dbReference type="Pfam" id="PF02485">
    <property type="entry name" value="Branch"/>
    <property type="match status" value="1"/>
</dbReference>
<dbReference type="GO" id="GO:0016020">
    <property type="term" value="C:membrane"/>
    <property type="evidence" value="ECO:0007669"/>
    <property type="project" value="UniProtKB-SubCell"/>
</dbReference>
<evidence type="ECO:0000256" key="2">
    <source>
        <dbReference type="ARBA" id="ARBA00022676"/>
    </source>
</evidence>
<evidence type="ECO:0000256" key="1">
    <source>
        <dbReference type="ARBA" id="ARBA00004606"/>
    </source>
</evidence>
<protein>
    <submittedName>
        <fullName evidence="7">Uncharacterized protein</fullName>
    </submittedName>
</protein>
<accession>G0PAC4</accession>
<feature type="transmembrane region" description="Helical" evidence="6">
    <location>
        <begin position="14"/>
        <end position="37"/>
    </location>
</feature>
<keyword evidence="5" id="KW-0325">Glycoprotein</keyword>
<organism evidence="8">
    <name type="scientific">Caenorhabditis brenneri</name>
    <name type="common">Nematode worm</name>
    <dbReference type="NCBI Taxonomy" id="135651"/>
    <lineage>
        <taxon>Eukaryota</taxon>
        <taxon>Metazoa</taxon>
        <taxon>Ecdysozoa</taxon>
        <taxon>Nematoda</taxon>
        <taxon>Chromadorea</taxon>
        <taxon>Rhabditida</taxon>
        <taxon>Rhabditina</taxon>
        <taxon>Rhabditomorpha</taxon>
        <taxon>Rhabditoidea</taxon>
        <taxon>Rhabditidae</taxon>
        <taxon>Peloderinae</taxon>
        <taxon>Caenorhabditis</taxon>
    </lineage>
</organism>
<keyword evidence="4 6" id="KW-0472">Membrane</keyword>
<dbReference type="AlphaFoldDB" id="G0PAC4"/>
<dbReference type="InterPro" id="IPR003406">
    <property type="entry name" value="Glyco_trans_14"/>
</dbReference>
<keyword evidence="8" id="KW-1185">Reference proteome</keyword>
<keyword evidence="6" id="KW-0812">Transmembrane</keyword>
<keyword evidence="6" id="KW-1133">Transmembrane helix</keyword>
<dbReference type="OrthoDB" id="2019572at2759"/>
<comment type="subcellular location">
    <subcellularLocation>
        <location evidence="1">Membrane</location>
        <topology evidence="1">Single-pass type II membrane protein</topology>
    </subcellularLocation>
</comment>
<sequence>MNVNTRYFTYTKKLVLAVSVISMGVFLVASTPLFALFRPEFDTTLTPEHKTFVYEKIIEAFRRNGNLCDSKEGYCKRPETQHVDCGRVLRGDKAYLQTLTGPSRIPLISDPYLNMSCSAIKNRIHPDHLKFKPLKLGGIAFARIVYKDYEFLEKQLQVSYHPQNAFCYTVDEKSSDGFQQKIRRLQECLPNVVVLPATESYDSSGHNYSSAYYRCMKALIKTPGWSYLMLLQNHDVFTKSVYEMDRIFELLDGANDVSVTVETEGRRKKHLKWDPKSLKLFKNGKLLREEMKAISKLTGSKIEESVLNSGMNISSGYSQASMSRDAVDWMVNTADLTVFIDQWNQTDYGGDEQFLSSLQVNPEFGMPGHFTDECIRQKAPVNSVTRMTQWAFGDPNKCATKTVRNEICVFGIEDLRALAESTSMAFNKMIPSFDYSIVECTAELIYNRTFLGQVDKFLDEEFYKNRVYVQYHKHHKEPGYTINCTYDNGPWKYKNYL</sequence>
<proteinExistence type="predicted"/>
<dbReference type="HOGENOM" id="CLU_032341_2_0_1"/>
<dbReference type="GO" id="GO:0016757">
    <property type="term" value="F:glycosyltransferase activity"/>
    <property type="evidence" value="ECO:0007669"/>
    <property type="project" value="UniProtKB-KW"/>
</dbReference>
<name>G0PAC4_CAEBE</name>
<evidence type="ECO:0000313" key="8">
    <source>
        <dbReference type="Proteomes" id="UP000008068"/>
    </source>
</evidence>
<dbReference type="InParanoid" id="G0PAC4"/>
<dbReference type="eggNOG" id="KOG0799">
    <property type="taxonomic scope" value="Eukaryota"/>
</dbReference>
<evidence type="ECO:0000256" key="3">
    <source>
        <dbReference type="ARBA" id="ARBA00022679"/>
    </source>
</evidence>
<evidence type="ECO:0000256" key="4">
    <source>
        <dbReference type="ARBA" id="ARBA00023136"/>
    </source>
</evidence>
<keyword evidence="2" id="KW-0328">Glycosyltransferase</keyword>
<dbReference type="EMBL" id="GL380176">
    <property type="protein sequence ID" value="EGT49246.1"/>
    <property type="molecule type" value="Genomic_DNA"/>
</dbReference>
<reference evidence="8" key="1">
    <citation type="submission" date="2011-07" db="EMBL/GenBank/DDBJ databases">
        <authorList>
            <consortium name="Caenorhabditis brenneri Sequencing and Analysis Consortium"/>
            <person name="Wilson R.K."/>
        </authorList>
    </citation>
    <scope>NUCLEOTIDE SEQUENCE [LARGE SCALE GENOMIC DNA]</scope>
    <source>
        <strain evidence="8">PB2801</strain>
    </source>
</reference>
<dbReference type="PANTHER" id="PTHR46671:SF1">
    <property type="entry name" value="CORE-2_I-BRANCHING ENZYME-RELATED"/>
    <property type="match status" value="1"/>
</dbReference>
<dbReference type="STRING" id="135651.G0PAC4"/>
<dbReference type="Proteomes" id="UP000008068">
    <property type="component" value="Unassembled WGS sequence"/>
</dbReference>
<dbReference type="FunCoup" id="G0PAC4">
    <property type="interactions" value="55"/>
</dbReference>
<gene>
    <name evidence="7" type="ORF">CAEBREN_14562</name>
</gene>
<dbReference type="PANTHER" id="PTHR46671">
    <property type="entry name" value="PROTEIN CBG11221"/>
    <property type="match status" value="1"/>
</dbReference>
<evidence type="ECO:0000256" key="5">
    <source>
        <dbReference type="ARBA" id="ARBA00023180"/>
    </source>
</evidence>
<evidence type="ECO:0000313" key="7">
    <source>
        <dbReference type="EMBL" id="EGT49246.1"/>
    </source>
</evidence>
<dbReference type="OMA" id="QNTRENC"/>
<evidence type="ECO:0000256" key="6">
    <source>
        <dbReference type="SAM" id="Phobius"/>
    </source>
</evidence>
<keyword evidence="3" id="KW-0808">Transferase</keyword>